<evidence type="ECO:0000313" key="5">
    <source>
        <dbReference type="Proteomes" id="UP000557872"/>
    </source>
</evidence>
<dbReference type="SUPFAM" id="SSF52540">
    <property type="entry name" value="P-loop containing nucleoside triphosphate hydrolases"/>
    <property type="match status" value="1"/>
</dbReference>
<dbReference type="Pfam" id="PF14559">
    <property type="entry name" value="TPR_19"/>
    <property type="match status" value="1"/>
</dbReference>
<proteinExistence type="predicted"/>
<feature type="coiled-coil region" evidence="3">
    <location>
        <begin position="139"/>
        <end position="166"/>
    </location>
</feature>
<name>A0A851GFD5_9BACT</name>
<evidence type="ECO:0000256" key="2">
    <source>
        <dbReference type="PROSITE-ProRule" id="PRU00339"/>
    </source>
</evidence>
<dbReference type="InterPro" id="IPR019734">
    <property type="entry name" value="TPR_rpt"/>
</dbReference>
<dbReference type="InterPro" id="IPR026634">
    <property type="entry name" value="TPST-like"/>
</dbReference>
<dbReference type="SUPFAM" id="SSF48452">
    <property type="entry name" value="TPR-like"/>
    <property type="match status" value="1"/>
</dbReference>
<organism evidence="4 5">
    <name type="scientific">Oceaniferula marina</name>
    <dbReference type="NCBI Taxonomy" id="2748318"/>
    <lineage>
        <taxon>Bacteria</taxon>
        <taxon>Pseudomonadati</taxon>
        <taxon>Verrucomicrobiota</taxon>
        <taxon>Verrucomicrobiia</taxon>
        <taxon>Verrucomicrobiales</taxon>
        <taxon>Verrucomicrobiaceae</taxon>
        <taxon>Oceaniferula</taxon>
    </lineage>
</organism>
<dbReference type="InterPro" id="IPR027417">
    <property type="entry name" value="P-loop_NTPase"/>
</dbReference>
<dbReference type="SMART" id="SM00028">
    <property type="entry name" value="TPR"/>
    <property type="match status" value="4"/>
</dbReference>
<dbReference type="GO" id="GO:0008476">
    <property type="term" value="F:protein-tyrosine sulfotransferase activity"/>
    <property type="evidence" value="ECO:0007669"/>
    <property type="project" value="InterPro"/>
</dbReference>
<dbReference type="EMBL" id="JACBAZ010000004">
    <property type="protein sequence ID" value="NWK56468.1"/>
    <property type="molecule type" value="Genomic_DNA"/>
</dbReference>
<dbReference type="Proteomes" id="UP000557872">
    <property type="component" value="Unassembled WGS sequence"/>
</dbReference>
<dbReference type="PROSITE" id="PS50005">
    <property type="entry name" value="TPR"/>
    <property type="match status" value="1"/>
</dbReference>
<evidence type="ECO:0000256" key="3">
    <source>
        <dbReference type="SAM" id="Coils"/>
    </source>
</evidence>
<feature type="repeat" description="TPR" evidence="2">
    <location>
        <begin position="69"/>
        <end position="102"/>
    </location>
</feature>
<dbReference type="InterPro" id="IPR011990">
    <property type="entry name" value="TPR-like_helical_dom_sf"/>
</dbReference>
<protein>
    <submittedName>
        <fullName evidence="4">Sulfotransferase</fullName>
    </submittedName>
</protein>
<evidence type="ECO:0000313" key="4">
    <source>
        <dbReference type="EMBL" id="NWK56468.1"/>
    </source>
</evidence>
<dbReference type="PANTHER" id="PTHR12788">
    <property type="entry name" value="PROTEIN-TYROSINE SULFOTRANSFERASE 2"/>
    <property type="match status" value="1"/>
</dbReference>
<dbReference type="PANTHER" id="PTHR12788:SF10">
    <property type="entry name" value="PROTEIN-TYROSINE SULFOTRANSFERASE"/>
    <property type="match status" value="1"/>
</dbReference>
<reference evidence="4 5" key="1">
    <citation type="submission" date="2020-07" db="EMBL/GenBank/DDBJ databases">
        <title>Roseicoccus Jingziensis gen. nov., sp. nov., isolated from coastal seawater.</title>
        <authorList>
            <person name="Feng X."/>
        </authorList>
    </citation>
    <scope>NUCLEOTIDE SEQUENCE [LARGE SCALE GENOMIC DNA]</scope>
    <source>
        <strain evidence="4 5">N1E253</strain>
    </source>
</reference>
<comment type="caution">
    <text evidence="4">The sequence shown here is derived from an EMBL/GenBank/DDBJ whole genome shotgun (WGS) entry which is preliminary data.</text>
</comment>
<dbReference type="Gene3D" id="3.40.50.300">
    <property type="entry name" value="P-loop containing nucleotide triphosphate hydrolases"/>
    <property type="match status" value="1"/>
</dbReference>
<keyword evidence="2" id="KW-0802">TPR repeat</keyword>
<sequence>MNHPDLTHATQALQAGDIESAITSIQKASLGPIQPGSLLEWLHLLHQLYYFKEATELSTPLIRHPDATSEQLLAAAKLFFQTGRFDTAARLTERAHAISPEDTDTLVLLASCLERQNLISEATQLASKALVSNPSHARASRLLAHIERREKKFEQAKRRLATHLHQYPSHDDWRLQYELASVLDRLGQYPQAMQCLLSAKASLETNTPLDAYQSLSQRQWQLTNMFTAEHLNHWFKNSKQLTPQQNICLMGGFPRSGTTLLEQILTSHQDCIGTDETGILFSLFEQALLHDATTATDTMNELQSFSADDLSAGRAEYLRCTRSYIDTDTKEQWLIEKEPLLTSSLVIPLRLFPDAKILIPLRDPRDVVVSYFFTIVPLAANSAPAIDLGDTCRYYADVMRHWLHLKQHLPREQWFESRYEDLLADPETQTKQLAEFLAIEWSPTMLQHHQNKTNRSISTPTYDDVSKPLYTRAKGRWKHYEQYLAPHLHHLQPYIEAFGYDTTH</sequence>
<dbReference type="RefSeq" id="WP_178933241.1">
    <property type="nucleotide sequence ID" value="NZ_JACBAZ010000004.1"/>
</dbReference>
<dbReference type="Pfam" id="PF13469">
    <property type="entry name" value="Sulfotransfer_3"/>
    <property type="match status" value="1"/>
</dbReference>
<keyword evidence="3" id="KW-0175">Coiled coil</keyword>
<dbReference type="AlphaFoldDB" id="A0A851GFD5"/>
<keyword evidence="1 4" id="KW-0808">Transferase</keyword>
<keyword evidence="5" id="KW-1185">Reference proteome</keyword>
<gene>
    <name evidence="4" type="ORF">HW115_12670</name>
</gene>
<evidence type="ECO:0000256" key="1">
    <source>
        <dbReference type="ARBA" id="ARBA00022679"/>
    </source>
</evidence>
<accession>A0A851GFD5</accession>
<dbReference type="Gene3D" id="1.25.40.10">
    <property type="entry name" value="Tetratricopeptide repeat domain"/>
    <property type="match status" value="1"/>
</dbReference>